<proteinExistence type="predicted"/>
<dbReference type="EMBL" id="BAAAVI010000007">
    <property type="protein sequence ID" value="GAA2856363.1"/>
    <property type="molecule type" value="Genomic_DNA"/>
</dbReference>
<dbReference type="InterPro" id="IPR024465">
    <property type="entry name" value="DUF2399"/>
</dbReference>
<evidence type="ECO:0008006" key="5">
    <source>
        <dbReference type="Google" id="ProtNLM"/>
    </source>
</evidence>
<feature type="domain" description="DUF2399" evidence="1">
    <location>
        <begin position="262"/>
        <end position="408"/>
    </location>
</feature>
<name>A0ABN3VVE0_9ACTN</name>
<dbReference type="InterPro" id="IPR013495">
    <property type="entry name" value="CHP02679"/>
</dbReference>
<organism evidence="3 4">
    <name type="scientific">Streptosporangium fragile</name>
    <dbReference type="NCBI Taxonomy" id="46186"/>
    <lineage>
        <taxon>Bacteria</taxon>
        <taxon>Bacillati</taxon>
        <taxon>Actinomycetota</taxon>
        <taxon>Actinomycetes</taxon>
        <taxon>Streptosporangiales</taxon>
        <taxon>Streptosporangiaceae</taxon>
        <taxon>Streptosporangium</taxon>
    </lineage>
</organism>
<dbReference type="Proteomes" id="UP001500831">
    <property type="component" value="Unassembled WGS sequence"/>
</dbReference>
<dbReference type="Pfam" id="PF09664">
    <property type="entry name" value="DUF2399"/>
    <property type="match status" value="1"/>
</dbReference>
<accession>A0ABN3VVE0</accession>
<dbReference type="InterPro" id="IPR024466">
    <property type="entry name" value="CHP02679_N"/>
</dbReference>
<protein>
    <recommendedName>
        <fullName evidence="5">TIGR02679 family protein</fullName>
    </recommendedName>
</protein>
<evidence type="ECO:0000313" key="3">
    <source>
        <dbReference type="EMBL" id="GAA2856363.1"/>
    </source>
</evidence>
<sequence length="423" mass="44410">MSGAEERLLRLLGGDETAWLVDRVRRRMEQGRPLTGTVTLAAATPAQRRAIELLLGRRAGAGTSLSVSLGDMDRMLRASGVAAGGLREAVVRLRGPVRDLAGESAARTAAWEQAFARLDTLVAGRPELAGWRSWLEATGVVRRLTATAEEAGPLLDRLAAVLDRLPSSGLPLGRLAAETCGDAHALDEGRPLATLALSAARALAGLPYAGEGGADARRRTWAAIGVHLDDLSSLVLCLGLPGDDRTPTGRMLSAARAAGEPCVLTLRQLRRHETPFQADLVRICENPVVVAAAADELGASCPPLVCGGGRPSAAVWRLLGLLASGGATFAYHGDFDWGGVAIAAAIHERLGFVPWRFDATSYEAVPSSAPLTGRPNPTPWDPELASAMARRAVRVEEELVLSELVADLASNRSGSAIRHRGAG</sequence>
<evidence type="ECO:0000259" key="1">
    <source>
        <dbReference type="Pfam" id="PF09664"/>
    </source>
</evidence>
<gene>
    <name evidence="3" type="ORF">GCM10010517_14670</name>
</gene>
<dbReference type="RefSeq" id="WP_344969092.1">
    <property type="nucleotide sequence ID" value="NZ_BAAAVI010000007.1"/>
</dbReference>
<comment type="caution">
    <text evidence="3">The sequence shown here is derived from an EMBL/GenBank/DDBJ whole genome shotgun (WGS) entry which is preliminary data.</text>
</comment>
<dbReference type="NCBIfam" id="TIGR02679">
    <property type="entry name" value="TIGR02679 family protein"/>
    <property type="match status" value="1"/>
</dbReference>
<keyword evidence="4" id="KW-1185">Reference proteome</keyword>
<evidence type="ECO:0000313" key="4">
    <source>
        <dbReference type="Proteomes" id="UP001500831"/>
    </source>
</evidence>
<evidence type="ECO:0000259" key="2">
    <source>
        <dbReference type="Pfam" id="PF11796"/>
    </source>
</evidence>
<reference evidence="3 4" key="1">
    <citation type="journal article" date="2019" name="Int. J. Syst. Evol. Microbiol.">
        <title>The Global Catalogue of Microorganisms (GCM) 10K type strain sequencing project: providing services to taxonomists for standard genome sequencing and annotation.</title>
        <authorList>
            <consortium name="The Broad Institute Genomics Platform"/>
            <consortium name="The Broad Institute Genome Sequencing Center for Infectious Disease"/>
            <person name="Wu L."/>
            <person name="Ma J."/>
        </authorList>
    </citation>
    <scope>NUCLEOTIDE SEQUENCE [LARGE SCALE GENOMIC DNA]</scope>
    <source>
        <strain evidence="3 4">JCM 6242</strain>
    </source>
</reference>
<dbReference type="Pfam" id="PF11796">
    <property type="entry name" value="DUF3323"/>
    <property type="match status" value="1"/>
</dbReference>
<feature type="domain" description="Conserved hypothetical protein CHP02679 N terminus" evidence="2">
    <location>
        <begin position="34"/>
        <end position="241"/>
    </location>
</feature>